<dbReference type="Gene3D" id="3.40.50.2300">
    <property type="match status" value="1"/>
</dbReference>
<dbReference type="SMART" id="SM00387">
    <property type="entry name" value="HATPase_c"/>
    <property type="match status" value="1"/>
</dbReference>
<feature type="domain" description="PAS" evidence="22">
    <location>
        <begin position="148"/>
        <end position="219"/>
    </location>
</feature>
<dbReference type="EMBL" id="CP046457">
    <property type="protein sequence ID" value="QGT99592.1"/>
    <property type="molecule type" value="Genomic_DNA"/>
</dbReference>
<keyword evidence="9" id="KW-0808">Transferase</keyword>
<evidence type="ECO:0000313" key="26">
    <source>
        <dbReference type="Proteomes" id="UP000426444"/>
    </source>
</evidence>
<feature type="domain" description="PAS" evidence="22">
    <location>
        <begin position="15"/>
        <end position="85"/>
    </location>
</feature>
<dbReference type="SUPFAM" id="SSF55874">
    <property type="entry name" value="ATPase domain of HSP90 chaperone/DNA topoisomerase II/histidine kinase"/>
    <property type="match status" value="1"/>
</dbReference>
<dbReference type="PANTHER" id="PTHR43047:SF72">
    <property type="entry name" value="OSMOSENSING HISTIDINE PROTEIN KINASE SLN1"/>
    <property type="match status" value="1"/>
</dbReference>
<dbReference type="PROSITE" id="PS50894">
    <property type="entry name" value="HPT"/>
    <property type="match status" value="1"/>
</dbReference>
<dbReference type="Pfam" id="PF00072">
    <property type="entry name" value="Response_reg"/>
    <property type="match status" value="1"/>
</dbReference>
<dbReference type="SUPFAM" id="SSF55785">
    <property type="entry name" value="PYP-like sensor domain (PAS domain)"/>
    <property type="match status" value="3"/>
</dbReference>
<organism evidence="25 26">
    <name type="scientific">Candidatus Syntrophocurvum alkaliphilum</name>
    <dbReference type="NCBI Taxonomy" id="2293317"/>
    <lineage>
        <taxon>Bacteria</taxon>
        <taxon>Bacillati</taxon>
        <taxon>Bacillota</taxon>
        <taxon>Clostridia</taxon>
        <taxon>Eubacteriales</taxon>
        <taxon>Syntrophomonadaceae</taxon>
        <taxon>Candidatus Syntrophocurvum</taxon>
    </lineage>
</organism>
<dbReference type="InterPro" id="IPR013767">
    <property type="entry name" value="PAS_fold"/>
</dbReference>
<keyword evidence="26" id="KW-1185">Reference proteome</keyword>
<dbReference type="InterPro" id="IPR008207">
    <property type="entry name" value="Sig_transdc_His_kin_Hpt_dom"/>
</dbReference>
<dbReference type="SUPFAM" id="SSF47384">
    <property type="entry name" value="Homodimeric domain of signal transducing histidine kinase"/>
    <property type="match status" value="1"/>
</dbReference>
<dbReference type="NCBIfam" id="TIGR00229">
    <property type="entry name" value="sensory_box"/>
    <property type="match status" value="3"/>
</dbReference>
<dbReference type="InterPro" id="IPR000700">
    <property type="entry name" value="PAS-assoc_C"/>
</dbReference>
<feature type="domain" description="Histidine kinase" evidence="20">
    <location>
        <begin position="405"/>
        <end position="626"/>
    </location>
</feature>
<dbReference type="Pfam" id="PF00512">
    <property type="entry name" value="HisKA"/>
    <property type="match status" value="1"/>
</dbReference>
<comment type="similarity">
    <text evidence="3">In the N-terminal section; belongs to the phytochrome family.</text>
</comment>
<dbReference type="InterPro" id="IPR004358">
    <property type="entry name" value="Sig_transdc_His_kin-like_C"/>
</dbReference>
<comment type="function">
    <text evidence="16">May play the central regulatory role in sporulation. It may be an element of the effector pathway responsible for the activation of sporulation genes in response to nutritional stress. Spo0A may act in concert with spo0H (a sigma factor) to control the expression of some genes that are critical to the sporulation process.</text>
</comment>
<evidence type="ECO:0000256" key="18">
    <source>
        <dbReference type="PROSITE-ProRule" id="PRU00110"/>
    </source>
</evidence>
<evidence type="ECO:0000256" key="3">
    <source>
        <dbReference type="ARBA" id="ARBA00006402"/>
    </source>
</evidence>
<keyword evidence="7" id="KW-0997">Cell inner membrane</keyword>
<dbReference type="InterPro" id="IPR035965">
    <property type="entry name" value="PAS-like_dom_sf"/>
</dbReference>
<keyword evidence="13" id="KW-1133">Transmembrane helix</keyword>
<reference evidence="26" key="1">
    <citation type="journal article" date="2019" name="Microbiology">
        <title>Complete Genome Sequence of an Uncultured Bacterium of the Candidate Phylum Bipolaricaulota.</title>
        <authorList>
            <person name="Kadnikov V.V."/>
            <person name="Mardanov A.V."/>
            <person name="Beletsky A.V."/>
            <person name="Frank Y.A."/>
            <person name="Karnachuk O.V."/>
            <person name="Ravin N.V."/>
        </authorList>
    </citation>
    <scope>NUCLEOTIDE SEQUENCE [LARGE SCALE GENOMIC DNA]</scope>
</reference>
<evidence type="ECO:0000256" key="4">
    <source>
        <dbReference type="ARBA" id="ARBA00012438"/>
    </source>
</evidence>
<accession>A0A6I6DF23</accession>
<protein>
    <recommendedName>
        <fullName evidence="17">Circadian input-output histidine kinase CikA</fullName>
        <ecNumber evidence="4">2.7.13.3</ecNumber>
    </recommendedName>
    <alternativeName>
        <fullName evidence="5">Stage 0 sporulation protein A homolog</fullName>
    </alternativeName>
</protein>
<gene>
    <name evidence="25" type="ORF">SYNTR_0999</name>
</gene>
<evidence type="ECO:0000256" key="12">
    <source>
        <dbReference type="ARBA" id="ARBA00022840"/>
    </source>
</evidence>
<dbReference type="SMART" id="SM00091">
    <property type="entry name" value="PAS"/>
    <property type="match status" value="3"/>
</dbReference>
<evidence type="ECO:0000259" key="23">
    <source>
        <dbReference type="PROSITE" id="PS50113"/>
    </source>
</evidence>
<dbReference type="InterPro" id="IPR011006">
    <property type="entry name" value="CheY-like_superfamily"/>
</dbReference>
<dbReference type="InterPro" id="IPR001789">
    <property type="entry name" value="Sig_transdc_resp-reg_receiver"/>
</dbReference>
<name>A0A6I6DF23_9FIRM</name>
<evidence type="ECO:0000256" key="11">
    <source>
        <dbReference type="ARBA" id="ARBA00022777"/>
    </source>
</evidence>
<dbReference type="Gene3D" id="1.20.120.160">
    <property type="entry name" value="HPT domain"/>
    <property type="match status" value="1"/>
</dbReference>
<evidence type="ECO:0000259" key="22">
    <source>
        <dbReference type="PROSITE" id="PS50112"/>
    </source>
</evidence>
<evidence type="ECO:0000256" key="7">
    <source>
        <dbReference type="ARBA" id="ARBA00022519"/>
    </source>
</evidence>
<dbReference type="SUPFAM" id="SSF52172">
    <property type="entry name" value="CheY-like"/>
    <property type="match status" value="1"/>
</dbReference>
<dbReference type="GO" id="GO:0009927">
    <property type="term" value="F:histidine phosphotransfer kinase activity"/>
    <property type="evidence" value="ECO:0007669"/>
    <property type="project" value="TreeGrafter"/>
</dbReference>
<evidence type="ECO:0000256" key="13">
    <source>
        <dbReference type="ARBA" id="ARBA00022989"/>
    </source>
</evidence>
<dbReference type="CDD" id="cd00130">
    <property type="entry name" value="PAS"/>
    <property type="match status" value="2"/>
</dbReference>
<evidence type="ECO:0000256" key="5">
    <source>
        <dbReference type="ARBA" id="ARBA00018672"/>
    </source>
</evidence>
<dbReference type="Gene3D" id="3.30.450.20">
    <property type="entry name" value="PAS domain"/>
    <property type="match status" value="3"/>
</dbReference>
<dbReference type="InterPro" id="IPR036890">
    <property type="entry name" value="HATPase_C_sf"/>
</dbReference>
<evidence type="ECO:0000256" key="6">
    <source>
        <dbReference type="ARBA" id="ARBA00022475"/>
    </source>
</evidence>
<dbReference type="SMART" id="SM00448">
    <property type="entry name" value="REC"/>
    <property type="match status" value="1"/>
</dbReference>
<dbReference type="InterPro" id="IPR003661">
    <property type="entry name" value="HisK_dim/P_dom"/>
</dbReference>
<dbReference type="GO" id="GO:0000155">
    <property type="term" value="F:phosphorelay sensor kinase activity"/>
    <property type="evidence" value="ECO:0007669"/>
    <property type="project" value="InterPro"/>
</dbReference>
<evidence type="ECO:0000256" key="14">
    <source>
        <dbReference type="ARBA" id="ARBA00023012"/>
    </source>
</evidence>
<dbReference type="Pfam" id="PF00989">
    <property type="entry name" value="PAS"/>
    <property type="match status" value="2"/>
</dbReference>
<feature type="modified residue" description="4-aspartylphosphate" evidence="19">
    <location>
        <position position="701"/>
    </location>
</feature>
<evidence type="ECO:0000256" key="8">
    <source>
        <dbReference type="ARBA" id="ARBA00022553"/>
    </source>
</evidence>
<dbReference type="InterPro" id="IPR005467">
    <property type="entry name" value="His_kinase_dom"/>
</dbReference>
<dbReference type="InterPro" id="IPR000014">
    <property type="entry name" value="PAS"/>
</dbReference>
<feature type="domain" description="PAC" evidence="23">
    <location>
        <begin position="221"/>
        <end position="273"/>
    </location>
</feature>
<dbReference type="InterPro" id="IPR036641">
    <property type="entry name" value="HPT_dom_sf"/>
</dbReference>
<dbReference type="Pfam" id="PF02518">
    <property type="entry name" value="HATPase_c"/>
    <property type="match status" value="1"/>
</dbReference>
<dbReference type="RefSeq" id="WP_156203473.1">
    <property type="nucleotide sequence ID" value="NZ_CP046457.1"/>
</dbReference>
<evidence type="ECO:0000256" key="19">
    <source>
        <dbReference type="PROSITE-ProRule" id="PRU00169"/>
    </source>
</evidence>
<feature type="modified residue" description="Phosphohistidine" evidence="18">
    <location>
        <position position="819"/>
    </location>
</feature>
<dbReference type="Proteomes" id="UP000426444">
    <property type="component" value="Chromosome"/>
</dbReference>
<evidence type="ECO:0000256" key="1">
    <source>
        <dbReference type="ARBA" id="ARBA00000085"/>
    </source>
</evidence>
<evidence type="ECO:0000256" key="17">
    <source>
        <dbReference type="ARBA" id="ARBA00074306"/>
    </source>
</evidence>
<evidence type="ECO:0000256" key="2">
    <source>
        <dbReference type="ARBA" id="ARBA00004429"/>
    </source>
</evidence>
<comment type="subcellular location">
    <subcellularLocation>
        <location evidence="2">Cell inner membrane</location>
        <topology evidence="2">Multi-pass membrane protein</topology>
    </subcellularLocation>
</comment>
<evidence type="ECO:0000256" key="16">
    <source>
        <dbReference type="ARBA" id="ARBA00024867"/>
    </source>
</evidence>
<dbReference type="InterPro" id="IPR003594">
    <property type="entry name" value="HATPase_dom"/>
</dbReference>
<keyword evidence="14" id="KW-0902">Two-component regulatory system</keyword>
<dbReference type="SUPFAM" id="SSF47226">
    <property type="entry name" value="Histidine-containing phosphotransfer domain, HPT domain"/>
    <property type="match status" value="1"/>
</dbReference>
<dbReference type="SMART" id="SM00086">
    <property type="entry name" value="PAC"/>
    <property type="match status" value="3"/>
</dbReference>
<keyword evidence="6" id="KW-1003">Cell membrane</keyword>
<dbReference type="Gene3D" id="1.10.287.130">
    <property type="match status" value="1"/>
</dbReference>
<dbReference type="PRINTS" id="PR00344">
    <property type="entry name" value="BCTRLSENSOR"/>
</dbReference>
<keyword evidence="11" id="KW-0418">Kinase</keyword>
<dbReference type="Pfam" id="PF13426">
    <property type="entry name" value="PAS_9"/>
    <property type="match status" value="1"/>
</dbReference>
<sequence length="872" mass="99338">MEKNNFLIEQNNHENEQIYRHLIESAMFGILIHDLNNIYYSNQYLKDILGYNEIDFKKGLRIYDILTPSSKDQYYEITKKSLEVKSNFCDTITLELQSINGEIFIFDTTITSFLYNGEYALQITCVDVTQRVQNEKSLQNNMKHLELSANKYKHLVKSMNDGFIIVDSGLKLLDYNSAFAHILEYEVEELENINILELVATQKDKELLLVNIEKRLQGLNDSYELSFLSKSGKKVPTYVNPTPYVDVNGNIIGSYTVIQDLSQIKQAQEKISYQTNLLENVNEGIIVTDEFNIITYWNAGAEKLFEFSREQVLNRNLLNFIPSYNKDLTNLIYHNIGQNQYWQQDIEFTTKSGEIKYARISGAPLRTSEDTLSGTIAIASDLTALINSRKDAEIANLSKTAFLAKISHDIRTPMIGIVGANDLLKLENLTFYQKELVSTIQQCSEQLLDLINDVLDLSKIETGNINLNNNTFNLSDLISECMSTIDDRVKPQNVELITKIDSSVPSFLIGDDLQLKRIIVNLLSNAIKFTDNGYIEIAASHYQKTTNDKSNIWVLISVEDTGEGIPPTQLEKIFDAYHQAENNINIGSGLGLSICKQLCEMMGGKIWVDSELGIGTKFFCLIPFKIGAEPEEELMNANTDNIINTEIYFKNILLVEDNEVNKKIISYMLKKANFNVTIASNGKECLEILEKSNDYDLILMDMQMPVMDGYETVQHIKNNNNYNNIPVIALTAFASEDDTNKCLVAGCDYYLSKPISFKELYKALRMFVKSDKSKNNLNDNHDLLAHLLPEFIESMEELLNQLYDAIEHNDLENIKSISHDIKGTAGLYGYKELSSIADKLNTLTRNNKTEFLNSLSNQLYKNLEKIKTSRKD</sequence>
<dbReference type="PROSITE" id="PS50112">
    <property type="entry name" value="PAS"/>
    <property type="match status" value="3"/>
</dbReference>
<keyword evidence="10" id="KW-0812">Transmembrane</keyword>
<dbReference type="GO" id="GO:0006355">
    <property type="term" value="P:regulation of DNA-templated transcription"/>
    <property type="evidence" value="ECO:0007669"/>
    <property type="project" value="InterPro"/>
</dbReference>
<evidence type="ECO:0000256" key="10">
    <source>
        <dbReference type="ARBA" id="ARBA00022692"/>
    </source>
</evidence>
<dbReference type="InterPro" id="IPR001610">
    <property type="entry name" value="PAC"/>
</dbReference>
<dbReference type="InterPro" id="IPR036097">
    <property type="entry name" value="HisK_dim/P_sf"/>
</dbReference>
<dbReference type="Gene3D" id="3.30.565.10">
    <property type="entry name" value="Histidine kinase-like ATPase, C-terminal domain"/>
    <property type="match status" value="1"/>
</dbReference>
<evidence type="ECO:0000259" key="24">
    <source>
        <dbReference type="PROSITE" id="PS50894"/>
    </source>
</evidence>
<evidence type="ECO:0000256" key="9">
    <source>
        <dbReference type="ARBA" id="ARBA00022679"/>
    </source>
</evidence>
<keyword evidence="12" id="KW-0067">ATP-binding</keyword>
<evidence type="ECO:0000256" key="15">
    <source>
        <dbReference type="ARBA" id="ARBA00023136"/>
    </source>
</evidence>
<feature type="domain" description="Response regulatory" evidence="21">
    <location>
        <begin position="651"/>
        <end position="768"/>
    </location>
</feature>
<dbReference type="CDD" id="cd17546">
    <property type="entry name" value="REC_hyHK_CKI1_RcsC-like"/>
    <property type="match status" value="1"/>
</dbReference>
<keyword evidence="8 19" id="KW-0597">Phosphoprotein</keyword>
<dbReference type="AlphaFoldDB" id="A0A6I6DF23"/>
<dbReference type="GO" id="GO:0005886">
    <property type="term" value="C:plasma membrane"/>
    <property type="evidence" value="ECO:0007669"/>
    <property type="project" value="UniProtKB-SubCell"/>
</dbReference>
<dbReference type="OrthoDB" id="9790669at2"/>
<dbReference type="Pfam" id="PF01627">
    <property type="entry name" value="Hpt"/>
    <property type="match status" value="1"/>
</dbReference>
<dbReference type="EC" id="2.7.13.3" evidence="4"/>
<dbReference type="CDD" id="cd16922">
    <property type="entry name" value="HATPase_EvgS-ArcB-TorS-like"/>
    <property type="match status" value="1"/>
</dbReference>
<dbReference type="PROSITE" id="PS50113">
    <property type="entry name" value="PAC"/>
    <property type="match status" value="1"/>
</dbReference>
<proteinExistence type="inferred from homology"/>
<evidence type="ECO:0000259" key="21">
    <source>
        <dbReference type="PROSITE" id="PS50110"/>
    </source>
</evidence>
<dbReference type="PANTHER" id="PTHR43047">
    <property type="entry name" value="TWO-COMPONENT HISTIDINE PROTEIN KINASE"/>
    <property type="match status" value="1"/>
</dbReference>
<dbReference type="SMART" id="SM00388">
    <property type="entry name" value="HisKA"/>
    <property type="match status" value="1"/>
</dbReference>
<keyword evidence="12" id="KW-0547">Nucleotide-binding</keyword>
<comment type="catalytic activity">
    <reaction evidence="1">
        <text>ATP + protein L-histidine = ADP + protein N-phospho-L-histidine.</text>
        <dbReference type="EC" id="2.7.13.3"/>
    </reaction>
</comment>
<dbReference type="FunFam" id="3.30.565.10:FF:000010">
    <property type="entry name" value="Sensor histidine kinase RcsC"/>
    <property type="match status" value="1"/>
</dbReference>
<dbReference type="SMART" id="SM00073">
    <property type="entry name" value="HPT"/>
    <property type="match status" value="1"/>
</dbReference>
<dbReference type="PROSITE" id="PS50110">
    <property type="entry name" value="RESPONSE_REGULATORY"/>
    <property type="match status" value="1"/>
</dbReference>
<feature type="domain" description="HPt" evidence="24">
    <location>
        <begin position="780"/>
        <end position="872"/>
    </location>
</feature>
<evidence type="ECO:0000313" key="25">
    <source>
        <dbReference type="EMBL" id="QGT99592.1"/>
    </source>
</evidence>
<dbReference type="KEGG" id="salq:SYNTR_0999"/>
<dbReference type="PROSITE" id="PS50109">
    <property type="entry name" value="HIS_KIN"/>
    <property type="match status" value="1"/>
</dbReference>
<feature type="domain" description="PAS" evidence="22">
    <location>
        <begin position="270"/>
        <end position="318"/>
    </location>
</feature>
<keyword evidence="15" id="KW-0472">Membrane</keyword>
<dbReference type="CDD" id="cd00082">
    <property type="entry name" value="HisKA"/>
    <property type="match status" value="1"/>
</dbReference>
<evidence type="ECO:0000259" key="20">
    <source>
        <dbReference type="PROSITE" id="PS50109"/>
    </source>
</evidence>